<evidence type="ECO:0000313" key="8">
    <source>
        <dbReference type="Proteomes" id="UP000231569"/>
    </source>
</evidence>
<dbReference type="InterPro" id="IPR038770">
    <property type="entry name" value="Na+/solute_symporter_sf"/>
</dbReference>
<keyword evidence="4 5" id="KW-0472">Membrane</keyword>
<evidence type="ECO:0000256" key="1">
    <source>
        <dbReference type="ARBA" id="ARBA00004141"/>
    </source>
</evidence>
<dbReference type="Proteomes" id="UP000231569">
    <property type="component" value="Unassembled WGS sequence"/>
</dbReference>
<name>A0A2M8KVK8_9BACT</name>
<comment type="caution">
    <text evidence="7">The sequence shown here is derived from an EMBL/GenBank/DDBJ whole genome shotgun (WGS) entry which is preliminary data.</text>
</comment>
<dbReference type="Gene3D" id="1.20.1530.20">
    <property type="match status" value="1"/>
</dbReference>
<sequence length="57" mass="6142">MGIFVELSLILVAAAVLAFICRLLRQPPVLGYIITGILLGPYALNMGHSLEVLDVFS</sequence>
<reference evidence="8" key="1">
    <citation type="submission" date="2017-09" db="EMBL/GenBank/DDBJ databases">
        <title>Depth-based differentiation of microbial function through sediment-hosted aquifers and enrichment of novel symbionts in the deep terrestrial subsurface.</title>
        <authorList>
            <person name="Probst A.J."/>
            <person name="Ladd B."/>
            <person name="Jarett J.K."/>
            <person name="Geller-Mcgrath D.E."/>
            <person name="Sieber C.M.K."/>
            <person name="Emerson J.B."/>
            <person name="Anantharaman K."/>
            <person name="Thomas B.C."/>
            <person name="Malmstrom R."/>
            <person name="Stieglmeier M."/>
            <person name="Klingl A."/>
            <person name="Woyke T."/>
            <person name="Ryan C.M."/>
            <person name="Banfield J.F."/>
        </authorList>
    </citation>
    <scope>NUCLEOTIDE SEQUENCE [LARGE SCALE GENOMIC DNA]</scope>
</reference>
<dbReference type="GO" id="GO:0015297">
    <property type="term" value="F:antiporter activity"/>
    <property type="evidence" value="ECO:0007669"/>
    <property type="project" value="InterPro"/>
</dbReference>
<evidence type="ECO:0000256" key="3">
    <source>
        <dbReference type="ARBA" id="ARBA00022989"/>
    </source>
</evidence>
<dbReference type="GO" id="GO:1902600">
    <property type="term" value="P:proton transmembrane transport"/>
    <property type="evidence" value="ECO:0007669"/>
    <property type="project" value="InterPro"/>
</dbReference>
<keyword evidence="2 5" id="KW-0812">Transmembrane</keyword>
<gene>
    <name evidence="7" type="ORF">COU89_00450</name>
</gene>
<feature type="transmembrane region" description="Helical" evidence="5">
    <location>
        <begin position="28"/>
        <end position="44"/>
    </location>
</feature>
<organism evidence="7 8">
    <name type="scientific">Candidatus Roizmanbacteria bacterium CG10_big_fil_rev_8_21_14_0_10_45_7</name>
    <dbReference type="NCBI Taxonomy" id="1974854"/>
    <lineage>
        <taxon>Bacteria</taxon>
        <taxon>Candidatus Roizmaniibacteriota</taxon>
    </lineage>
</organism>
<keyword evidence="3 5" id="KW-1133">Transmembrane helix</keyword>
<dbReference type="AlphaFoldDB" id="A0A2M8KVK8"/>
<evidence type="ECO:0000256" key="4">
    <source>
        <dbReference type="ARBA" id="ARBA00023136"/>
    </source>
</evidence>
<evidence type="ECO:0000256" key="2">
    <source>
        <dbReference type="ARBA" id="ARBA00022692"/>
    </source>
</evidence>
<evidence type="ECO:0000256" key="5">
    <source>
        <dbReference type="SAM" id="Phobius"/>
    </source>
</evidence>
<dbReference type="GO" id="GO:0016020">
    <property type="term" value="C:membrane"/>
    <property type="evidence" value="ECO:0007669"/>
    <property type="project" value="UniProtKB-SubCell"/>
</dbReference>
<accession>A0A2M8KVK8</accession>
<evidence type="ECO:0000313" key="7">
    <source>
        <dbReference type="EMBL" id="PJE63946.1"/>
    </source>
</evidence>
<feature type="domain" description="Cation/H+ exchanger transmembrane" evidence="6">
    <location>
        <begin position="13"/>
        <end position="57"/>
    </location>
</feature>
<feature type="non-terminal residue" evidence="7">
    <location>
        <position position="57"/>
    </location>
</feature>
<protein>
    <submittedName>
        <fullName evidence="7">Sodium:proton exchanger</fullName>
    </submittedName>
</protein>
<dbReference type="EMBL" id="PFEE01000009">
    <property type="protein sequence ID" value="PJE63946.1"/>
    <property type="molecule type" value="Genomic_DNA"/>
</dbReference>
<proteinExistence type="predicted"/>
<comment type="subcellular location">
    <subcellularLocation>
        <location evidence="1">Membrane</location>
        <topology evidence="1">Multi-pass membrane protein</topology>
    </subcellularLocation>
</comment>
<evidence type="ECO:0000259" key="6">
    <source>
        <dbReference type="Pfam" id="PF00999"/>
    </source>
</evidence>
<dbReference type="InterPro" id="IPR006153">
    <property type="entry name" value="Cation/H_exchanger_TM"/>
</dbReference>
<dbReference type="Pfam" id="PF00999">
    <property type="entry name" value="Na_H_Exchanger"/>
    <property type="match status" value="1"/>
</dbReference>